<name>A0A4V3DUN0_9NEIS</name>
<protein>
    <submittedName>
        <fullName evidence="4">Putative two-component system response regulator</fullName>
    </submittedName>
</protein>
<dbReference type="Proteomes" id="UP000295611">
    <property type="component" value="Unassembled WGS sequence"/>
</dbReference>
<gene>
    <name evidence="4" type="ORF">DFP86_11294</name>
</gene>
<evidence type="ECO:0000313" key="5">
    <source>
        <dbReference type="Proteomes" id="UP000295611"/>
    </source>
</evidence>
<accession>A0A4V3DUN0</accession>
<organism evidence="4 5">
    <name type="scientific">Paludibacterium purpuratum</name>
    <dbReference type="NCBI Taxonomy" id="1144873"/>
    <lineage>
        <taxon>Bacteria</taxon>
        <taxon>Pseudomonadati</taxon>
        <taxon>Pseudomonadota</taxon>
        <taxon>Betaproteobacteria</taxon>
        <taxon>Neisseriales</taxon>
        <taxon>Chromobacteriaceae</taxon>
        <taxon>Paludibacterium</taxon>
    </lineage>
</organism>
<evidence type="ECO:0000313" key="4">
    <source>
        <dbReference type="EMBL" id="TDR73890.1"/>
    </source>
</evidence>
<reference evidence="4 5" key="1">
    <citation type="submission" date="2019-03" db="EMBL/GenBank/DDBJ databases">
        <title>Genomic Encyclopedia of Type Strains, Phase III (KMG-III): the genomes of soil and plant-associated and newly described type strains.</title>
        <authorList>
            <person name="Whitman W."/>
        </authorList>
    </citation>
    <scope>NUCLEOTIDE SEQUENCE [LARGE SCALE GENOMIC DNA]</scope>
    <source>
        <strain evidence="4 5">CECT 8976</strain>
    </source>
</reference>
<feature type="modified residue" description="4-aspartylphosphate" evidence="1">
    <location>
        <position position="53"/>
    </location>
</feature>
<comment type="caution">
    <text evidence="4">The sequence shown here is derived from an EMBL/GenBank/DDBJ whole genome shotgun (WGS) entry which is preliminary data.</text>
</comment>
<dbReference type="Gene3D" id="1.10.3210.10">
    <property type="entry name" value="Hypothetical protein af1432"/>
    <property type="match status" value="1"/>
</dbReference>
<dbReference type="InterPro" id="IPR001789">
    <property type="entry name" value="Sig_transdc_resp-reg_receiver"/>
</dbReference>
<dbReference type="InterPro" id="IPR037522">
    <property type="entry name" value="HD_GYP_dom"/>
</dbReference>
<sequence>MSTGPILLVDDEPSNLAALHQVLSPTYRLVYARTAAEALAQAIQHQPLLILLDIRLPDMDGYTVCRQLKANPSTEAIPVIFVTALADIGDEAAGFDAGAVDYIIKPIMPAIVQARVRTHLSLVRATTLERSYRDAISMLGEAGHYNDTDTGDHIWRMAAYARALAEACGWDAAACGLIELASPMHDMGKIGIPNAILRKPGPLTPEEWEVMKTHAQMGHDILIRSPAPVFQMAAEIALCHHERWDGGGYPGGLVGEAIPTSARIVALADVFDALSMKRPYKAAWPLEQTMQMIQQGDPGHFDPNMVATFVSILPKILEIKAMWQS</sequence>
<dbReference type="SUPFAM" id="SSF52172">
    <property type="entry name" value="CheY-like"/>
    <property type="match status" value="1"/>
</dbReference>
<dbReference type="InterPro" id="IPR011006">
    <property type="entry name" value="CheY-like_superfamily"/>
</dbReference>
<evidence type="ECO:0000256" key="1">
    <source>
        <dbReference type="PROSITE-ProRule" id="PRU00169"/>
    </source>
</evidence>
<proteinExistence type="predicted"/>
<dbReference type="GO" id="GO:0000160">
    <property type="term" value="P:phosphorelay signal transduction system"/>
    <property type="evidence" value="ECO:0007669"/>
    <property type="project" value="InterPro"/>
</dbReference>
<dbReference type="SUPFAM" id="SSF109604">
    <property type="entry name" value="HD-domain/PDEase-like"/>
    <property type="match status" value="1"/>
</dbReference>
<dbReference type="PROSITE" id="PS50110">
    <property type="entry name" value="RESPONSE_REGULATORY"/>
    <property type="match status" value="1"/>
</dbReference>
<feature type="domain" description="HD-GYP" evidence="3">
    <location>
        <begin position="128"/>
        <end position="325"/>
    </location>
</feature>
<feature type="domain" description="Response regulatory" evidence="2">
    <location>
        <begin position="5"/>
        <end position="120"/>
    </location>
</feature>
<dbReference type="Pfam" id="PF00072">
    <property type="entry name" value="Response_reg"/>
    <property type="match status" value="1"/>
</dbReference>
<dbReference type="OrthoDB" id="9763857at2"/>
<dbReference type="SMART" id="SM00448">
    <property type="entry name" value="REC"/>
    <property type="match status" value="1"/>
</dbReference>
<dbReference type="SMART" id="SM00471">
    <property type="entry name" value="HDc"/>
    <property type="match status" value="1"/>
</dbReference>
<dbReference type="PANTHER" id="PTHR45228">
    <property type="entry name" value="CYCLIC DI-GMP PHOSPHODIESTERASE TM_0186-RELATED"/>
    <property type="match status" value="1"/>
</dbReference>
<dbReference type="InterPro" id="IPR003607">
    <property type="entry name" value="HD/PDEase_dom"/>
</dbReference>
<keyword evidence="5" id="KW-1185">Reference proteome</keyword>
<keyword evidence="1" id="KW-0597">Phosphoprotein</keyword>
<dbReference type="RefSeq" id="WP_133682550.1">
    <property type="nucleotide sequence ID" value="NZ_SNZP01000012.1"/>
</dbReference>
<dbReference type="Pfam" id="PF13487">
    <property type="entry name" value="HD_5"/>
    <property type="match status" value="1"/>
</dbReference>
<dbReference type="EMBL" id="SNZP01000012">
    <property type="protein sequence ID" value="TDR73890.1"/>
    <property type="molecule type" value="Genomic_DNA"/>
</dbReference>
<dbReference type="PROSITE" id="PS51832">
    <property type="entry name" value="HD_GYP"/>
    <property type="match status" value="1"/>
</dbReference>
<evidence type="ECO:0000259" key="2">
    <source>
        <dbReference type="PROSITE" id="PS50110"/>
    </source>
</evidence>
<dbReference type="GO" id="GO:0008081">
    <property type="term" value="F:phosphoric diester hydrolase activity"/>
    <property type="evidence" value="ECO:0007669"/>
    <property type="project" value="UniProtKB-ARBA"/>
</dbReference>
<evidence type="ECO:0000259" key="3">
    <source>
        <dbReference type="PROSITE" id="PS51832"/>
    </source>
</evidence>
<dbReference type="AlphaFoldDB" id="A0A4V3DUN0"/>
<dbReference type="Gene3D" id="3.40.50.2300">
    <property type="match status" value="1"/>
</dbReference>
<dbReference type="CDD" id="cd00077">
    <property type="entry name" value="HDc"/>
    <property type="match status" value="1"/>
</dbReference>
<dbReference type="InterPro" id="IPR052020">
    <property type="entry name" value="Cyclic_di-GMP/3'3'-cGAMP_PDE"/>
</dbReference>
<dbReference type="PANTHER" id="PTHR45228:SF5">
    <property type="entry name" value="CYCLIC DI-GMP PHOSPHODIESTERASE VC_1348-RELATED"/>
    <property type="match status" value="1"/>
</dbReference>